<dbReference type="Gene3D" id="1.10.1220.10">
    <property type="entry name" value="Met repressor-like"/>
    <property type="match status" value="1"/>
</dbReference>
<accession>A0A0W8E8Z3</accession>
<dbReference type="InterPro" id="IPR013321">
    <property type="entry name" value="Arc_rbn_hlx_hlx"/>
</dbReference>
<feature type="domain" description="Ribbon-helix-helix protein CopG" evidence="1">
    <location>
        <begin position="5"/>
        <end position="44"/>
    </location>
</feature>
<proteinExistence type="predicted"/>
<name>A0A0W8E8Z3_9ZZZZ</name>
<sequence>MPVSKRIIITVPESLLCEMDCVTAVESKNRSEIIREAIKFYLGERKRNLMKEQMKKGYLEMAQINLNIACENTGMDDEALTTCIEKLLE</sequence>
<dbReference type="Pfam" id="PF01402">
    <property type="entry name" value="RHH_1"/>
    <property type="match status" value="1"/>
</dbReference>
<evidence type="ECO:0000313" key="2">
    <source>
        <dbReference type="EMBL" id="KUG05106.1"/>
    </source>
</evidence>
<dbReference type="EMBL" id="LNQE01001830">
    <property type="protein sequence ID" value="KUG05106.1"/>
    <property type="molecule type" value="Genomic_DNA"/>
</dbReference>
<reference evidence="2" key="1">
    <citation type="journal article" date="2015" name="Proc. Natl. Acad. Sci. U.S.A.">
        <title>Networks of energetic and metabolic interactions define dynamics in microbial communities.</title>
        <authorList>
            <person name="Embree M."/>
            <person name="Liu J.K."/>
            <person name="Al-Bassam M.M."/>
            <person name="Zengler K."/>
        </authorList>
    </citation>
    <scope>NUCLEOTIDE SEQUENCE</scope>
</reference>
<protein>
    <submittedName>
        <fullName evidence="2">Programmed cell death antitoxin ydcd</fullName>
    </submittedName>
</protein>
<dbReference type="InterPro" id="IPR002145">
    <property type="entry name" value="CopG"/>
</dbReference>
<comment type="caution">
    <text evidence="2">The sequence shown here is derived from an EMBL/GenBank/DDBJ whole genome shotgun (WGS) entry which is preliminary data.</text>
</comment>
<dbReference type="GO" id="GO:0006355">
    <property type="term" value="P:regulation of DNA-templated transcription"/>
    <property type="evidence" value="ECO:0007669"/>
    <property type="project" value="InterPro"/>
</dbReference>
<dbReference type="AlphaFoldDB" id="A0A0W8E8Z3"/>
<dbReference type="CDD" id="cd22231">
    <property type="entry name" value="RHH_NikR_HicB-like"/>
    <property type="match status" value="1"/>
</dbReference>
<evidence type="ECO:0000259" key="1">
    <source>
        <dbReference type="Pfam" id="PF01402"/>
    </source>
</evidence>
<gene>
    <name evidence="2" type="ORF">ASZ90_017489</name>
</gene>
<organism evidence="2">
    <name type="scientific">hydrocarbon metagenome</name>
    <dbReference type="NCBI Taxonomy" id="938273"/>
    <lineage>
        <taxon>unclassified sequences</taxon>
        <taxon>metagenomes</taxon>
        <taxon>ecological metagenomes</taxon>
    </lineage>
</organism>